<accession>A0ACC6UEY5</accession>
<protein>
    <submittedName>
        <fullName evidence="1">DNA-binding MarR family transcriptional regulator</fullName>
    </submittedName>
</protein>
<evidence type="ECO:0000313" key="1">
    <source>
        <dbReference type="EMBL" id="MEY9810010.1"/>
    </source>
</evidence>
<evidence type="ECO:0000313" key="2">
    <source>
        <dbReference type="Proteomes" id="UP001565447"/>
    </source>
</evidence>
<reference evidence="1" key="1">
    <citation type="submission" date="2024-07" db="EMBL/GenBank/DDBJ databases">
        <title>Genome sequencing of plant associated microbes to promote plant fitness in Sorghum bicolor and Oryza sativa.</title>
        <authorList>
            <person name="Coleman-Derr D."/>
        </authorList>
    </citation>
    <scope>NUCLEOTIDE SEQUENCE</scope>
    <source>
        <strain evidence="1">SAI-173</strain>
    </source>
</reference>
<keyword evidence="1" id="KW-0238">DNA-binding</keyword>
<keyword evidence="2" id="KW-1185">Reference proteome</keyword>
<sequence>MQAGKVAVMDDRQLAEELRLTIGELVRTVRTADTMPPGEAAVLGYLDRGGPLTTAEIAQQRGVSHQSAAKTVKDLLARDLVRAEAHPGDGRKLLLHLTPAGHDRLAEERRRRADWLGAAINDVLSSDERRTLEAALPLLSRLSTHLHGR</sequence>
<gene>
    <name evidence="1" type="ORF">RKD21_000267</name>
</gene>
<name>A0ACC6UEY5_STRAO</name>
<organism evidence="1 2">
    <name type="scientific">Streptomyces albogriseolus</name>
    <dbReference type="NCBI Taxonomy" id="1887"/>
    <lineage>
        <taxon>Bacteria</taxon>
        <taxon>Bacillati</taxon>
        <taxon>Actinomycetota</taxon>
        <taxon>Actinomycetes</taxon>
        <taxon>Kitasatosporales</taxon>
        <taxon>Streptomycetaceae</taxon>
        <taxon>Streptomyces</taxon>
        <taxon>Streptomyces albogriseolus group</taxon>
    </lineage>
</organism>
<dbReference type="Proteomes" id="UP001565447">
    <property type="component" value="Unassembled WGS sequence"/>
</dbReference>
<comment type="caution">
    <text evidence="1">The sequence shown here is derived from an EMBL/GenBank/DDBJ whole genome shotgun (WGS) entry which is preliminary data.</text>
</comment>
<proteinExistence type="predicted"/>
<dbReference type="EMBL" id="JBGCBD010000002">
    <property type="protein sequence ID" value="MEY9810010.1"/>
    <property type="molecule type" value="Genomic_DNA"/>
</dbReference>